<dbReference type="SUPFAM" id="SSF57959">
    <property type="entry name" value="Leucine zipper domain"/>
    <property type="match status" value="1"/>
</dbReference>
<feature type="compositionally biased region" description="Polar residues" evidence="8">
    <location>
        <begin position="39"/>
        <end position="62"/>
    </location>
</feature>
<evidence type="ECO:0000259" key="9">
    <source>
        <dbReference type="PROSITE" id="PS50217"/>
    </source>
</evidence>
<evidence type="ECO:0000256" key="5">
    <source>
        <dbReference type="ARBA" id="ARBA00023163"/>
    </source>
</evidence>
<dbReference type="PROSITE" id="PS50217">
    <property type="entry name" value="BZIP"/>
    <property type="match status" value="1"/>
</dbReference>
<dbReference type="Proteomes" id="UP000782241">
    <property type="component" value="Unassembled WGS sequence"/>
</dbReference>
<proteinExistence type="inferred from homology"/>
<evidence type="ECO:0000256" key="8">
    <source>
        <dbReference type="SAM" id="MobiDB-lite"/>
    </source>
</evidence>
<feature type="region of interest" description="Disordered" evidence="8">
    <location>
        <begin position="234"/>
        <end position="257"/>
    </location>
</feature>
<evidence type="ECO:0000256" key="1">
    <source>
        <dbReference type="ARBA" id="ARBA00004123"/>
    </source>
</evidence>
<name>A0A9P7GS94_9HYPO</name>
<keyword evidence="3" id="KW-0805">Transcription regulation</keyword>
<dbReference type="GO" id="GO:0006986">
    <property type="term" value="P:response to unfolded protein"/>
    <property type="evidence" value="ECO:0007669"/>
    <property type="project" value="UniProtKB-KW"/>
</dbReference>
<comment type="similarity">
    <text evidence="2">Belongs to the bZIP family.</text>
</comment>
<dbReference type="InterPro" id="IPR044280">
    <property type="entry name" value="Hac1/HY5"/>
</dbReference>
<feature type="region of interest" description="Disordered" evidence="8">
    <location>
        <begin position="1"/>
        <end position="22"/>
    </location>
</feature>
<evidence type="ECO:0000256" key="2">
    <source>
        <dbReference type="ARBA" id="ARBA00007163"/>
    </source>
</evidence>
<dbReference type="PANTHER" id="PTHR46714:SF6">
    <property type="entry name" value="TRANSCRIPTIONAL ACTIVATOR HAC1"/>
    <property type="match status" value="1"/>
</dbReference>
<dbReference type="PANTHER" id="PTHR46714">
    <property type="entry name" value="TRANSCRIPTIONAL ACTIVATOR HAC1"/>
    <property type="match status" value="1"/>
</dbReference>
<feature type="compositionally biased region" description="Basic and acidic residues" evidence="8">
    <location>
        <begin position="132"/>
        <end position="142"/>
    </location>
</feature>
<sequence length="494" mass="54421">MEFKDSPMAQFQDSPTESLMSIPGENFASLFAVTTPSATSTMNPMEMMTPQSCSEDQTSSFTHIKEEDDASSTPSPSPTPEKKTAKKRKSWGQVLPEPKTSLPPRKRAKTDDEKEQRRVERVLRNRRAAQSSRERKRQEVEALEKRNQELEAAYKKLQEDHANLKMQFQQAHSSGLVTHSSPLESFRENPSLSQGLFNPQATHTGVDELVSSNTTVDPTTLSPQLLPVAESFEETLDQEPSKEAKLEQTESTSPDLTQHAQVVPVIANLDGANIGLAPAASDDAAFSLGGAYVLPSSIDTDRCVLESGYLSSPHSSIIGDDYMAGDTPAFSLNDDFDISVFFNDDANAISTESMATSDFAAATSSHEPQTSPILARPLADATLVALRLVTEGCDNQVEVLRRGTDGSRGQDDELTQYLTNMALPSRELLMTLLWAIRLEERRIQHETGEVLEVETRSQLHTHQPTVKTVLPVLSEEEFDWADAREGLLRGEDLS</sequence>
<keyword evidence="7" id="KW-0539">Nucleus</keyword>
<protein>
    <recommendedName>
        <fullName evidence="9">BZIP domain-containing protein</fullName>
    </recommendedName>
</protein>
<dbReference type="GO" id="GO:0003677">
    <property type="term" value="F:DNA binding"/>
    <property type="evidence" value="ECO:0007669"/>
    <property type="project" value="UniProtKB-KW"/>
</dbReference>
<dbReference type="Pfam" id="PF00170">
    <property type="entry name" value="bZIP_1"/>
    <property type="match status" value="1"/>
</dbReference>
<evidence type="ECO:0000256" key="3">
    <source>
        <dbReference type="ARBA" id="ARBA00023015"/>
    </source>
</evidence>
<accession>A0A9P7GS94</accession>
<feature type="compositionally biased region" description="Basic and acidic residues" evidence="8">
    <location>
        <begin position="239"/>
        <end position="248"/>
    </location>
</feature>
<keyword evidence="5" id="KW-0804">Transcription</keyword>
<dbReference type="CDD" id="cd14710">
    <property type="entry name" value="bZIP_HAC1-like"/>
    <property type="match status" value="1"/>
</dbReference>
<evidence type="ECO:0000256" key="7">
    <source>
        <dbReference type="ARBA" id="ARBA00023242"/>
    </source>
</evidence>
<feature type="compositionally biased region" description="Polar residues" evidence="8">
    <location>
        <begin position="9"/>
        <end position="19"/>
    </location>
</feature>
<dbReference type="GO" id="GO:0005634">
    <property type="term" value="C:nucleus"/>
    <property type="evidence" value="ECO:0007669"/>
    <property type="project" value="UniProtKB-SubCell"/>
</dbReference>
<keyword evidence="6" id="KW-0834">Unfolded protein response</keyword>
<evidence type="ECO:0000256" key="6">
    <source>
        <dbReference type="ARBA" id="ARBA00023230"/>
    </source>
</evidence>
<keyword evidence="4" id="KW-0238">DNA-binding</keyword>
<feature type="domain" description="BZIP" evidence="9">
    <location>
        <begin position="115"/>
        <end position="170"/>
    </location>
</feature>
<dbReference type="Gene3D" id="1.20.5.170">
    <property type="match status" value="1"/>
</dbReference>
<gene>
    <name evidence="10" type="ORF">KAF25_001537</name>
</gene>
<comment type="subcellular location">
    <subcellularLocation>
        <location evidence="1">Nucleus</location>
    </subcellularLocation>
</comment>
<dbReference type="InterPro" id="IPR004827">
    <property type="entry name" value="bZIP"/>
</dbReference>
<evidence type="ECO:0000256" key="4">
    <source>
        <dbReference type="ARBA" id="ARBA00023125"/>
    </source>
</evidence>
<organism evidence="10 11">
    <name type="scientific">Fusarium avenaceum</name>
    <dbReference type="NCBI Taxonomy" id="40199"/>
    <lineage>
        <taxon>Eukaryota</taxon>
        <taxon>Fungi</taxon>
        <taxon>Dikarya</taxon>
        <taxon>Ascomycota</taxon>
        <taxon>Pezizomycotina</taxon>
        <taxon>Sordariomycetes</taxon>
        <taxon>Hypocreomycetidae</taxon>
        <taxon>Hypocreales</taxon>
        <taxon>Nectriaceae</taxon>
        <taxon>Fusarium</taxon>
        <taxon>Fusarium tricinctum species complex</taxon>
    </lineage>
</organism>
<reference evidence="10" key="1">
    <citation type="submission" date="2021-04" db="EMBL/GenBank/DDBJ databases">
        <title>Draft genome of Fusarium avenaceum strain F156N33, isolated from an atmospheric sample in Virginia.</title>
        <authorList>
            <person name="Yang S."/>
            <person name="Vinatzer B.A."/>
            <person name="Coleman J."/>
        </authorList>
    </citation>
    <scope>NUCLEOTIDE SEQUENCE</scope>
    <source>
        <strain evidence="10">F156N33</strain>
    </source>
</reference>
<dbReference type="EMBL" id="JAGPUO010000024">
    <property type="protein sequence ID" value="KAG5655967.1"/>
    <property type="molecule type" value="Genomic_DNA"/>
</dbReference>
<feature type="region of interest" description="Disordered" evidence="8">
    <location>
        <begin position="39"/>
        <end position="142"/>
    </location>
</feature>
<evidence type="ECO:0000313" key="10">
    <source>
        <dbReference type="EMBL" id="KAG5655967.1"/>
    </source>
</evidence>
<comment type="caution">
    <text evidence="10">The sequence shown here is derived from an EMBL/GenBank/DDBJ whole genome shotgun (WGS) entry which is preliminary data.</text>
</comment>
<dbReference type="GO" id="GO:0045944">
    <property type="term" value="P:positive regulation of transcription by RNA polymerase II"/>
    <property type="evidence" value="ECO:0007669"/>
    <property type="project" value="InterPro"/>
</dbReference>
<dbReference type="SMART" id="SM00338">
    <property type="entry name" value="BRLZ"/>
    <property type="match status" value="1"/>
</dbReference>
<dbReference type="GO" id="GO:0000981">
    <property type="term" value="F:DNA-binding transcription factor activity, RNA polymerase II-specific"/>
    <property type="evidence" value="ECO:0007669"/>
    <property type="project" value="InterPro"/>
</dbReference>
<evidence type="ECO:0000313" key="11">
    <source>
        <dbReference type="Proteomes" id="UP000782241"/>
    </source>
</evidence>
<feature type="compositionally biased region" description="Basic and acidic residues" evidence="8">
    <location>
        <begin position="109"/>
        <end position="123"/>
    </location>
</feature>
<dbReference type="AlphaFoldDB" id="A0A9P7GS94"/>
<dbReference type="InterPro" id="IPR046347">
    <property type="entry name" value="bZIP_sf"/>
</dbReference>
<keyword evidence="11" id="KW-1185">Reference proteome</keyword>